<feature type="domain" description="Serine aminopeptidase S33" evidence="1">
    <location>
        <begin position="101"/>
        <end position="188"/>
    </location>
</feature>
<keyword evidence="3" id="KW-1185">Reference proteome</keyword>
<dbReference type="PANTHER" id="PTHR12277:SF64">
    <property type="entry name" value="SUPERFAMILY HYDROLASE, PUTATIVE (AFU_ORTHOLOGUE AFUA_3G01760)-RELATED"/>
    <property type="match status" value="1"/>
</dbReference>
<dbReference type="OrthoDB" id="10249433at2759"/>
<sequence>MSFDEIPIDERLDCQKVVVDTKDKHKLFGIIVKHKFSSKHNDLDPILIYFQGNAGNVLARIPIFSRILLSSSKGSVSNLQIIAISYRGYWLSTGSPSEVGIQKDSMSIYEFVREVYPKNPIYIYGHSLGGAVALHLASDPRVQKDLKGIIIENTFTSIEDMVTTIYPQKWLPYRYLVHIPLLLRNKWDNKRVIREISTPIMFLSSKKDELVPQDQMRELHELSRTSKVWVEFKNALHEDIFFHRGYCEAIYQFINETKL</sequence>
<dbReference type="Proteomes" id="UP000789342">
    <property type="component" value="Unassembled WGS sequence"/>
</dbReference>
<reference evidence="2" key="1">
    <citation type="submission" date="2021-06" db="EMBL/GenBank/DDBJ databases">
        <authorList>
            <person name="Kallberg Y."/>
            <person name="Tangrot J."/>
            <person name="Rosling A."/>
        </authorList>
    </citation>
    <scope>NUCLEOTIDE SEQUENCE</scope>
    <source>
        <strain evidence="2">CL551</strain>
    </source>
</reference>
<dbReference type="InterPro" id="IPR029058">
    <property type="entry name" value="AB_hydrolase_fold"/>
</dbReference>
<comment type="caution">
    <text evidence="2">The sequence shown here is derived from an EMBL/GenBank/DDBJ whole genome shotgun (WGS) entry which is preliminary data.</text>
</comment>
<dbReference type="AlphaFoldDB" id="A0A9N9C2H1"/>
<dbReference type="Gene3D" id="3.40.50.1820">
    <property type="entry name" value="alpha/beta hydrolase"/>
    <property type="match status" value="1"/>
</dbReference>
<dbReference type="InterPro" id="IPR022742">
    <property type="entry name" value="Hydrolase_4"/>
</dbReference>
<evidence type="ECO:0000259" key="1">
    <source>
        <dbReference type="Pfam" id="PF12146"/>
    </source>
</evidence>
<evidence type="ECO:0000313" key="3">
    <source>
        <dbReference type="Proteomes" id="UP000789342"/>
    </source>
</evidence>
<accession>A0A9N9C2H1</accession>
<proteinExistence type="predicted"/>
<dbReference type="EMBL" id="CAJVPV010005289">
    <property type="protein sequence ID" value="CAG8588415.1"/>
    <property type="molecule type" value="Genomic_DNA"/>
</dbReference>
<dbReference type="SUPFAM" id="SSF53474">
    <property type="entry name" value="alpha/beta-Hydrolases"/>
    <property type="match status" value="1"/>
</dbReference>
<gene>
    <name evidence="2" type="ORF">AMORRO_LOCUS7233</name>
</gene>
<name>A0A9N9C2H1_9GLOM</name>
<evidence type="ECO:0000313" key="2">
    <source>
        <dbReference type="EMBL" id="CAG8588415.1"/>
    </source>
</evidence>
<dbReference type="GO" id="GO:0008474">
    <property type="term" value="F:palmitoyl-(protein) hydrolase activity"/>
    <property type="evidence" value="ECO:0007669"/>
    <property type="project" value="TreeGrafter"/>
</dbReference>
<dbReference type="PANTHER" id="PTHR12277">
    <property type="entry name" value="ALPHA/BETA HYDROLASE DOMAIN-CONTAINING PROTEIN"/>
    <property type="match status" value="1"/>
</dbReference>
<dbReference type="GO" id="GO:0016020">
    <property type="term" value="C:membrane"/>
    <property type="evidence" value="ECO:0007669"/>
    <property type="project" value="TreeGrafter"/>
</dbReference>
<organism evidence="2 3">
    <name type="scientific">Acaulospora morrowiae</name>
    <dbReference type="NCBI Taxonomy" id="94023"/>
    <lineage>
        <taxon>Eukaryota</taxon>
        <taxon>Fungi</taxon>
        <taxon>Fungi incertae sedis</taxon>
        <taxon>Mucoromycota</taxon>
        <taxon>Glomeromycotina</taxon>
        <taxon>Glomeromycetes</taxon>
        <taxon>Diversisporales</taxon>
        <taxon>Acaulosporaceae</taxon>
        <taxon>Acaulospora</taxon>
    </lineage>
</organism>
<protein>
    <submittedName>
        <fullName evidence="2">13640_t:CDS:1</fullName>
    </submittedName>
</protein>
<dbReference type="Pfam" id="PF12146">
    <property type="entry name" value="Hydrolase_4"/>
    <property type="match status" value="1"/>
</dbReference>